<protein>
    <submittedName>
        <fullName evidence="2">Uncharacterized protein</fullName>
    </submittedName>
</protein>
<proteinExistence type="predicted"/>
<dbReference type="Proteomes" id="UP000046373">
    <property type="component" value="Unassembled WGS sequence"/>
</dbReference>
<feature type="compositionally biased region" description="Basic and acidic residues" evidence="1">
    <location>
        <begin position="11"/>
        <end position="30"/>
    </location>
</feature>
<accession>A0A090EN01</accession>
<evidence type="ECO:0000313" key="3">
    <source>
        <dbReference type="Proteomes" id="UP000046373"/>
    </source>
</evidence>
<gene>
    <name evidence="2" type="ORF">MPLDJ20_150154</name>
</gene>
<evidence type="ECO:0000313" key="2">
    <source>
        <dbReference type="EMBL" id="CDX32437.1"/>
    </source>
</evidence>
<dbReference type="EMBL" id="CCNB01000007">
    <property type="protein sequence ID" value="CDX32437.1"/>
    <property type="molecule type" value="Genomic_DNA"/>
</dbReference>
<dbReference type="InterPro" id="IPR011042">
    <property type="entry name" value="6-blade_b-propeller_TolB-like"/>
</dbReference>
<sequence>MEGSNGLARGPETDHRVVAGAPERRASASRDELHDMRFPTLSAVLLLVCVAAFLGLRTAGGHASNTSHGFEAPVPMDLPGYLRPATDPAFGTSIVRISKPGPLGNGVVCGPKYCSHRYSSAQAWNADQTLLLLDNGCNGMCFLDGHTYAALFWRKRAGECEWHPRNAELMICVHDRAVSTWAPRTNHEAVLFTSPDYHDLQFGPSKGNPSRDGSRIAVRAVRKDGADVVFAYDLSQRQKFPDIELSHVPGKASSCTISPLGKYILCFQDLVDGTEQRAIFTVDGALHQRWTDHHRPGHGDLTVDADGSEVYVGISKSSPDKFQVIKRRLSDGKVTVLTAYGEAEHASTRAIARGDWVFLSYGGDPREVSANPGWAPYAREVIALRIDGSGVIRRIVQTRNPPSDYWSETHASPSPDGSQVIWSSNWGVPGGPVYEFVARLDWSERQNPKEVVANDQP</sequence>
<dbReference type="AlphaFoldDB" id="A0A090EN01"/>
<reference evidence="2 3" key="1">
    <citation type="submission" date="2014-08" db="EMBL/GenBank/DDBJ databases">
        <authorList>
            <person name="Moulin Lionel"/>
        </authorList>
    </citation>
    <scope>NUCLEOTIDE SEQUENCE [LARGE SCALE GENOMIC DNA]</scope>
</reference>
<feature type="region of interest" description="Disordered" evidence="1">
    <location>
        <begin position="1"/>
        <end position="30"/>
    </location>
</feature>
<organism evidence="2 3">
    <name type="scientific">Mesorhizobium plurifarium</name>
    <dbReference type="NCBI Taxonomy" id="69974"/>
    <lineage>
        <taxon>Bacteria</taxon>
        <taxon>Pseudomonadati</taxon>
        <taxon>Pseudomonadota</taxon>
        <taxon>Alphaproteobacteria</taxon>
        <taxon>Hyphomicrobiales</taxon>
        <taxon>Phyllobacteriaceae</taxon>
        <taxon>Mesorhizobium</taxon>
    </lineage>
</organism>
<dbReference type="Gene3D" id="2.120.10.30">
    <property type="entry name" value="TolB, C-terminal domain"/>
    <property type="match status" value="1"/>
</dbReference>
<dbReference type="SUPFAM" id="SSF82171">
    <property type="entry name" value="DPP6 N-terminal domain-like"/>
    <property type="match status" value="1"/>
</dbReference>
<name>A0A090EN01_MESPL</name>
<evidence type="ECO:0000256" key="1">
    <source>
        <dbReference type="SAM" id="MobiDB-lite"/>
    </source>
</evidence>